<evidence type="ECO:0000256" key="1">
    <source>
        <dbReference type="ARBA" id="ARBA00022574"/>
    </source>
</evidence>
<evidence type="ECO:0000313" key="6">
    <source>
        <dbReference type="Proteomes" id="UP000325577"/>
    </source>
</evidence>
<keyword evidence="3" id="KW-0805">Transcription regulation</keyword>
<protein>
    <submittedName>
        <fullName evidence="5">Uncharacterized protein</fullName>
    </submittedName>
</protein>
<dbReference type="Pfam" id="PF03514">
    <property type="entry name" value="GRAS"/>
    <property type="match status" value="1"/>
</dbReference>
<sequence length="162" mass="17957">MGCGYGRATTASGVEILARVWGTNGEREVQEVDIISAVEFDKIGDHLATGDKENFSSGFHVEKRQSSLVLCWQHKELILASAWRATTASGVEILARVWGTNGEREVQEVDIISAVEFVKIGDHLATGDKENFSSGFHVEKRQSSLVLCWQYKELILASAWRC</sequence>
<dbReference type="Proteomes" id="UP000325577">
    <property type="component" value="Linkage Group LG4"/>
</dbReference>
<dbReference type="AlphaFoldDB" id="A0A5J4ZZE1"/>
<evidence type="ECO:0000256" key="2">
    <source>
        <dbReference type="ARBA" id="ARBA00022737"/>
    </source>
</evidence>
<dbReference type="GO" id="GO:0000159">
    <property type="term" value="C:protein phosphatase type 2A complex"/>
    <property type="evidence" value="ECO:0007669"/>
    <property type="project" value="InterPro"/>
</dbReference>
<name>A0A5J4ZZE1_9ASTE</name>
<organism evidence="5 6">
    <name type="scientific">Nyssa sinensis</name>
    <dbReference type="NCBI Taxonomy" id="561372"/>
    <lineage>
        <taxon>Eukaryota</taxon>
        <taxon>Viridiplantae</taxon>
        <taxon>Streptophyta</taxon>
        <taxon>Embryophyta</taxon>
        <taxon>Tracheophyta</taxon>
        <taxon>Spermatophyta</taxon>
        <taxon>Magnoliopsida</taxon>
        <taxon>eudicotyledons</taxon>
        <taxon>Gunneridae</taxon>
        <taxon>Pentapetalae</taxon>
        <taxon>asterids</taxon>
        <taxon>Cornales</taxon>
        <taxon>Nyssaceae</taxon>
        <taxon>Nyssa</taxon>
    </lineage>
</organism>
<evidence type="ECO:0000256" key="4">
    <source>
        <dbReference type="ARBA" id="ARBA00023163"/>
    </source>
</evidence>
<proteinExistence type="predicted"/>
<keyword evidence="4" id="KW-0804">Transcription</keyword>
<keyword evidence="6" id="KW-1185">Reference proteome</keyword>
<dbReference type="PANTHER" id="PTHR11871">
    <property type="entry name" value="PROTEIN PHOSPHATASE PP2A REGULATORY SUBUNIT B"/>
    <property type="match status" value="1"/>
</dbReference>
<gene>
    <name evidence="5" type="ORF">F0562_010628</name>
</gene>
<keyword evidence="1" id="KW-0853">WD repeat</keyword>
<dbReference type="InterPro" id="IPR000009">
    <property type="entry name" value="PP2A_PR55"/>
</dbReference>
<dbReference type="InterPro" id="IPR005202">
    <property type="entry name" value="TF_GRAS"/>
</dbReference>
<keyword evidence="2" id="KW-0677">Repeat</keyword>
<evidence type="ECO:0000313" key="5">
    <source>
        <dbReference type="EMBL" id="KAA8524205.1"/>
    </source>
</evidence>
<accession>A0A5J4ZZE1</accession>
<evidence type="ECO:0000256" key="3">
    <source>
        <dbReference type="ARBA" id="ARBA00023015"/>
    </source>
</evidence>
<dbReference type="EMBL" id="CM018047">
    <property type="protein sequence ID" value="KAA8524205.1"/>
    <property type="molecule type" value="Genomic_DNA"/>
</dbReference>
<reference evidence="5 6" key="1">
    <citation type="submission" date="2019-09" db="EMBL/GenBank/DDBJ databases">
        <title>A chromosome-level genome assembly of the Chinese tupelo Nyssa sinensis.</title>
        <authorList>
            <person name="Yang X."/>
            <person name="Kang M."/>
            <person name="Yang Y."/>
            <person name="Xiong H."/>
            <person name="Wang M."/>
            <person name="Zhang Z."/>
            <person name="Wang Z."/>
            <person name="Wu H."/>
            <person name="Ma T."/>
            <person name="Liu J."/>
            <person name="Xi Z."/>
        </authorList>
    </citation>
    <scope>NUCLEOTIDE SEQUENCE [LARGE SCALE GENOMIC DNA]</scope>
    <source>
        <strain evidence="5">J267</strain>
        <tissue evidence="5">Leaf</tissue>
    </source>
</reference>
<dbReference type="GO" id="GO:0019888">
    <property type="term" value="F:protein phosphatase regulator activity"/>
    <property type="evidence" value="ECO:0007669"/>
    <property type="project" value="InterPro"/>
</dbReference>